<dbReference type="Proteomes" id="UP000011910">
    <property type="component" value="Unassembled WGS sequence"/>
</dbReference>
<feature type="signal peptide" evidence="1">
    <location>
        <begin position="1"/>
        <end position="19"/>
    </location>
</feature>
<gene>
    <name evidence="2" type="ORF">ADICEAN_01494</name>
</gene>
<dbReference type="AlphaFoldDB" id="M7NNU4"/>
<dbReference type="OrthoDB" id="9926511at2"/>
<comment type="caution">
    <text evidence="2">The sequence shown here is derived from an EMBL/GenBank/DDBJ whole genome shotgun (WGS) entry which is preliminary data.</text>
</comment>
<feature type="chain" id="PRO_5004082319" description="Outer membrane protein beta-barrel domain-containing protein" evidence="1">
    <location>
        <begin position="20"/>
        <end position="187"/>
    </location>
</feature>
<evidence type="ECO:0000313" key="3">
    <source>
        <dbReference type="Proteomes" id="UP000011910"/>
    </source>
</evidence>
<reference evidence="2 3" key="1">
    <citation type="journal article" date="2013" name="Genome Announc.">
        <title>Draft Genome Sequence of Cesiribacter andamanensis Strain AMV16T, Isolated from a Soil Sample from a Mud Volcano in the Andaman Islands, India.</title>
        <authorList>
            <person name="Shivaji S."/>
            <person name="Ara S."/>
            <person name="Begum Z."/>
            <person name="Srinivas T.N."/>
            <person name="Singh A."/>
            <person name="Kumar Pinnaka A."/>
        </authorList>
    </citation>
    <scope>NUCLEOTIDE SEQUENCE [LARGE SCALE GENOMIC DNA]</scope>
    <source>
        <strain evidence="2 3">AMV16</strain>
    </source>
</reference>
<proteinExistence type="predicted"/>
<name>M7NNU4_9BACT</name>
<organism evidence="2 3">
    <name type="scientific">Cesiribacter andamanensis AMV16</name>
    <dbReference type="NCBI Taxonomy" id="1279009"/>
    <lineage>
        <taxon>Bacteria</taxon>
        <taxon>Pseudomonadati</taxon>
        <taxon>Bacteroidota</taxon>
        <taxon>Cytophagia</taxon>
        <taxon>Cytophagales</taxon>
        <taxon>Cesiribacteraceae</taxon>
        <taxon>Cesiribacter</taxon>
    </lineage>
</organism>
<dbReference type="eggNOG" id="ENOG502ZMGF">
    <property type="taxonomic scope" value="Bacteria"/>
</dbReference>
<accession>M7NNU4</accession>
<protein>
    <recommendedName>
        <fullName evidence="4">Outer membrane protein beta-barrel domain-containing protein</fullName>
    </recommendedName>
</protein>
<evidence type="ECO:0000256" key="1">
    <source>
        <dbReference type="SAM" id="SignalP"/>
    </source>
</evidence>
<sequence length="187" mass="19703">MRTIILLLAFLTAAPTAFGQELTPDKKKVWLNVGLGGYGTFTKAVDGGISLLADVNVLQESKQYKFALDIHQEFTLFGPNPAETYVGLSAQIGAAQHTKNMHVALLGGVGLVGGTIRGTNLQHTSGGFFSTEEYDSKTSLGVGLPVRAELSLIPAKGFGLGISLFSNINTVRSVYGLAAILSFGSVR</sequence>
<evidence type="ECO:0008006" key="4">
    <source>
        <dbReference type="Google" id="ProtNLM"/>
    </source>
</evidence>
<dbReference type="EMBL" id="AODQ01000027">
    <property type="protein sequence ID" value="EMR03390.1"/>
    <property type="molecule type" value="Genomic_DNA"/>
</dbReference>
<keyword evidence="3" id="KW-1185">Reference proteome</keyword>
<keyword evidence="1" id="KW-0732">Signal</keyword>
<dbReference type="RefSeq" id="WP_009194893.1">
    <property type="nucleotide sequence ID" value="NZ_AODQ01000027.1"/>
</dbReference>
<evidence type="ECO:0000313" key="2">
    <source>
        <dbReference type="EMBL" id="EMR03390.1"/>
    </source>
</evidence>